<keyword evidence="2" id="KW-1185">Reference proteome</keyword>
<evidence type="ECO:0000313" key="1">
    <source>
        <dbReference type="EMBL" id="KAK4022199.1"/>
    </source>
</evidence>
<gene>
    <name evidence="1" type="ORF">OUZ56_007678</name>
</gene>
<comment type="caution">
    <text evidence="1">The sequence shown here is derived from an EMBL/GenBank/DDBJ whole genome shotgun (WGS) entry which is preliminary data.</text>
</comment>
<dbReference type="EMBL" id="JAOYFB010000037">
    <property type="protein sequence ID" value="KAK4022199.1"/>
    <property type="molecule type" value="Genomic_DNA"/>
</dbReference>
<dbReference type="Proteomes" id="UP001234178">
    <property type="component" value="Unassembled WGS sequence"/>
</dbReference>
<reference evidence="1 2" key="1">
    <citation type="journal article" date="2023" name="Nucleic Acids Res.">
        <title>The hologenome of Daphnia magna reveals possible DNA methylation and microbiome-mediated evolution of the host genome.</title>
        <authorList>
            <person name="Chaturvedi A."/>
            <person name="Li X."/>
            <person name="Dhandapani V."/>
            <person name="Marshall H."/>
            <person name="Kissane S."/>
            <person name="Cuenca-Cambronero M."/>
            <person name="Asole G."/>
            <person name="Calvet F."/>
            <person name="Ruiz-Romero M."/>
            <person name="Marangio P."/>
            <person name="Guigo R."/>
            <person name="Rago D."/>
            <person name="Mirbahai L."/>
            <person name="Eastwood N."/>
            <person name="Colbourne J.K."/>
            <person name="Zhou J."/>
            <person name="Mallon E."/>
            <person name="Orsini L."/>
        </authorList>
    </citation>
    <scope>NUCLEOTIDE SEQUENCE [LARGE SCALE GENOMIC DNA]</scope>
    <source>
        <strain evidence="1">LRV0_1</strain>
    </source>
</reference>
<accession>A0ABR0AAT7</accession>
<name>A0ABR0AAT7_9CRUS</name>
<sequence length="66" mass="7259">MATATTFKLSNSPRDILYRDAPQAALGVGLRFLQRLWQATSNNDLRAVYAPAGRVLTHKTFTHGDG</sequence>
<organism evidence="1 2">
    <name type="scientific">Daphnia magna</name>
    <dbReference type="NCBI Taxonomy" id="35525"/>
    <lineage>
        <taxon>Eukaryota</taxon>
        <taxon>Metazoa</taxon>
        <taxon>Ecdysozoa</taxon>
        <taxon>Arthropoda</taxon>
        <taxon>Crustacea</taxon>
        <taxon>Branchiopoda</taxon>
        <taxon>Diplostraca</taxon>
        <taxon>Cladocera</taxon>
        <taxon>Anomopoda</taxon>
        <taxon>Daphniidae</taxon>
        <taxon>Daphnia</taxon>
    </lineage>
</organism>
<protein>
    <submittedName>
        <fullName evidence="1">Uncharacterized protein</fullName>
    </submittedName>
</protein>
<evidence type="ECO:0000313" key="2">
    <source>
        <dbReference type="Proteomes" id="UP001234178"/>
    </source>
</evidence>
<proteinExistence type="predicted"/>